<keyword evidence="3" id="KW-1185">Reference proteome</keyword>
<feature type="region of interest" description="Disordered" evidence="1">
    <location>
        <begin position="264"/>
        <end position="283"/>
    </location>
</feature>
<proteinExistence type="predicted"/>
<reference evidence="2 3" key="1">
    <citation type="submission" date="2016-02" db="EMBL/GenBank/DDBJ databases">
        <title>Genome analysis of coral dinoflagellate symbionts highlights evolutionary adaptations to a symbiotic lifestyle.</title>
        <authorList>
            <person name="Aranda M."/>
            <person name="Li Y."/>
            <person name="Liew Y.J."/>
            <person name="Baumgarten S."/>
            <person name="Simakov O."/>
            <person name="Wilson M."/>
            <person name="Piel J."/>
            <person name="Ashoor H."/>
            <person name="Bougouffa S."/>
            <person name="Bajic V.B."/>
            <person name="Ryu T."/>
            <person name="Ravasi T."/>
            <person name="Bayer T."/>
            <person name="Micklem G."/>
            <person name="Kim H."/>
            <person name="Bhak J."/>
            <person name="Lajeunesse T.C."/>
            <person name="Voolstra C.R."/>
        </authorList>
    </citation>
    <scope>NUCLEOTIDE SEQUENCE [LARGE SCALE GENOMIC DNA]</scope>
    <source>
        <strain evidence="2 3">CCMP2467</strain>
    </source>
</reference>
<organism evidence="2 3">
    <name type="scientific">Symbiodinium microadriaticum</name>
    <name type="common">Dinoflagellate</name>
    <name type="synonym">Zooxanthella microadriatica</name>
    <dbReference type="NCBI Taxonomy" id="2951"/>
    <lineage>
        <taxon>Eukaryota</taxon>
        <taxon>Sar</taxon>
        <taxon>Alveolata</taxon>
        <taxon>Dinophyceae</taxon>
        <taxon>Suessiales</taxon>
        <taxon>Symbiodiniaceae</taxon>
        <taxon>Symbiodinium</taxon>
    </lineage>
</organism>
<evidence type="ECO:0000313" key="2">
    <source>
        <dbReference type="EMBL" id="OLP75946.1"/>
    </source>
</evidence>
<evidence type="ECO:0000256" key="1">
    <source>
        <dbReference type="SAM" id="MobiDB-lite"/>
    </source>
</evidence>
<feature type="region of interest" description="Disordered" evidence="1">
    <location>
        <begin position="595"/>
        <end position="617"/>
    </location>
</feature>
<accession>A0A1Q9BZ41</accession>
<protein>
    <submittedName>
        <fullName evidence="2">Uncharacterized protein</fullName>
    </submittedName>
</protein>
<evidence type="ECO:0000313" key="3">
    <source>
        <dbReference type="Proteomes" id="UP000186817"/>
    </source>
</evidence>
<sequence length="1555" mass="168923">MDERSEEVAHVRGKLRAAGANPRLCRELLVMWHSFLDFWPGFRPRAIVEVQRALERSDTEASFPECPQYCLDLCCRLTAGKSLLLRRRRSLSRAFAVMLLSELKLEEDSPGMPCLLKWPLPCNGQLDLQVLCLPLLQRPGGFMVCAPSLLLPSISEDTLTVDPFDAIGPSRLEVLETIDEDEMGEEHPSGVQCSALLLDLDESMLARMTPYDPVTDLVITSFVEGSPQLIPQVGDLVMAAARAWVDAAEPHDKLAYYTAAEGDPDEVLPKSVPPKKTQAAPKKRITVHQLSEQVSALANLLPGLVDQVKGVVDPQNALEKAAQPAVLPPPPAAKSGVTACCGCHSSACPPALPPPAKVPVATPAAALAPQPVLAEPGADPSACGSSSLARALTEQGHALSLLVGHLVAQGEQLDLSSSSTALSGKGTAKREKLQQELASGNSTFFLQVAQGAHRRLYPALPCPGTVEEIQNQGRLSMVTYLERQGGYGQQRSLGIFMLLLGTIADAFLRGDQHAAREHLALALSATEQATADNGKWDLAFLLTLLEEPAPTMFGPKPAAANARLRAFSPLVPQSLASVTLAYVREVDLLAQRRKDAVQPARTTTKEGEETPEPEPKGLVFPEVLQTCPLTQAAPVSLTRLLHVVVMCLNYLYQDCSFVPLELLQREPNKPQLRCMSYLLGIIRTYGSEQEGVIPSTAGRRMKVLHARLGELSEKLSSLGPVGDPYAWMPPAEPELPQTNKAEALQPYVPVRADLLQISGNGAWNPAPYLSDELWLAFVEPRSLLFGGAPPEGTFPDCSREDVEETLRLARLWSGLGLLRLEPYDPALEPTAYTRIFCAKKSSGKLRQIGDRRGPNGCESRLKGPSVFLPTGEVMTSLTLDPRLEGFALCVTDRRDFYHQMQVTPAKASTNRLRPLLPADKVRDLPAWQVMLEELASTTSSSGATPPGLNQPRFVQACFSSVLQGDHLGVEHATCAHSGLLQAGGLLDDRSRLLSRTPVFDAPCHDGLIIDDYFSISRVPRAQHADLSRDTPTLARARLDAARRLYLDNSLEGSPEKDVENAKIGTIAGAEIDSRTATLDRNLCLVGAPRSKRLALSDLTLDLCSLPATSDSLHACILGSWSSSFTFRRPCFCAFSEAFSLAPLGQIDPENPKVVPLPRKVAEELLLAAALAPLACADVAAPFSAELFATDASESKGAICSGGYARIAGPAEVLLKRADPMWEDMNQTAQGPATVSRPLGYLFDVLVIGKAAKSFHREMCQRGWVVGPLLDQEASPFFSLQTPRLLEWIFFLIEEGALRLLSVGCSLASLEKPCLCATKHKRTQGRFAKPFSSSRAGLVYAMGACLDRELRAKRTKHELGDLPIDGLERVASSDLALALDWRTDQSWHWKGQVHINILEASTVARLFLQLALRGGPLRFVNLCDSNVARCAVVKGRSPSKGLRHAARRASVLSLAAGLYHGGLFCPTRWIPADAPSRDQTLPKPVKSLGPDFWTKDRLLSDATRPRLRRWAANWLRLAFVLQPTLADLRGPDFGSHWTSVPYRAFTASIAFDSTLG</sequence>
<dbReference type="EMBL" id="LSRX01002198">
    <property type="protein sequence ID" value="OLP75946.1"/>
    <property type="molecule type" value="Genomic_DNA"/>
</dbReference>
<name>A0A1Q9BZ41_SYMMI</name>
<dbReference type="OrthoDB" id="423437at2759"/>
<dbReference type="Proteomes" id="UP000186817">
    <property type="component" value="Unassembled WGS sequence"/>
</dbReference>
<comment type="caution">
    <text evidence="2">The sequence shown here is derived from an EMBL/GenBank/DDBJ whole genome shotgun (WGS) entry which is preliminary data.</text>
</comment>
<gene>
    <name evidence="2" type="ORF">AK812_SmicGene44184</name>
</gene>